<organism evidence="1 2">
    <name type="scientific">Scheffersomyces spartinae</name>
    <dbReference type="NCBI Taxonomy" id="45513"/>
    <lineage>
        <taxon>Eukaryota</taxon>
        <taxon>Fungi</taxon>
        <taxon>Dikarya</taxon>
        <taxon>Ascomycota</taxon>
        <taxon>Saccharomycotina</taxon>
        <taxon>Pichiomycetes</taxon>
        <taxon>Debaryomycetaceae</taxon>
        <taxon>Scheffersomyces</taxon>
    </lineage>
</organism>
<name>A0A9P7VEX3_9ASCO</name>
<dbReference type="Proteomes" id="UP000790833">
    <property type="component" value="Unassembled WGS sequence"/>
</dbReference>
<accession>A0A9P7VEX3</accession>
<proteinExistence type="predicted"/>
<evidence type="ECO:0000313" key="2">
    <source>
        <dbReference type="Proteomes" id="UP000790833"/>
    </source>
</evidence>
<sequence>MLSPSTLDDILSQRDELEALIDSQRHNIGSQRNDASITKVQSKANSNPQFKEIKSQLTLILKVCQERIARLDQNQHHNNNDQDDNITPLSQEYLDSGSFCNTNDSNGSWNFHGATSTGGIDDSFERDRTINDTYEALTRSGNHMSIVLDNLNGEYHDRLNGYPPKIAQSFGNILESLAGLADNVPPTSQPELQDLALLMRVTMHEFSH</sequence>
<protein>
    <submittedName>
        <fullName evidence="1">Uncharacterized protein</fullName>
    </submittedName>
</protein>
<evidence type="ECO:0000313" key="1">
    <source>
        <dbReference type="EMBL" id="KAG7195986.1"/>
    </source>
</evidence>
<reference evidence="1" key="1">
    <citation type="submission" date="2021-03" db="EMBL/GenBank/DDBJ databases">
        <authorList>
            <person name="Palmer J.M."/>
        </authorList>
    </citation>
    <scope>NUCLEOTIDE SEQUENCE</scope>
    <source>
        <strain evidence="1">ARV_011</strain>
    </source>
</reference>
<dbReference type="EMBL" id="JAHMUF010000002">
    <property type="protein sequence ID" value="KAG7195986.1"/>
    <property type="molecule type" value="Genomic_DNA"/>
</dbReference>
<keyword evidence="2" id="KW-1185">Reference proteome</keyword>
<dbReference type="AlphaFoldDB" id="A0A9P7VEX3"/>
<comment type="caution">
    <text evidence="1">The sequence shown here is derived from an EMBL/GenBank/DDBJ whole genome shotgun (WGS) entry which is preliminary data.</text>
</comment>
<dbReference type="GeneID" id="66115747"/>
<gene>
    <name evidence="1" type="ORF">KQ657_002373</name>
</gene>
<dbReference type="RefSeq" id="XP_043051531.1">
    <property type="nucleotide sequence ID" value="XM_043193143.1"/>
</dbReference>